<keyword evidence="4" id="KW-1185">Reference proteome</keyword>
<accession>A0ABU2QTH1</accession>
<evidence type="ECO:0000313" key="4">
    <source>
        <dbReference type="Proteomes" id="UP001183610"/>
    </source>
</evidence>
<organism evidence="3 4">
    <name type="scientific">Streptomyces evansiae</name>
    <dbReference type="NCBI Taxonomy" id="3075535"/>
    <lineage>
        <taxon>Bacteria</taxon>
        <taxon>Bacillati</taxon>
        <taxon>Actinomycetota</taxon>
        <taxon>Actinomycetes</taxon>
        <taxon>Kitasatosporales</taxon>
        <taxon>Streptomycetaceae</taxon>
        <taxon>Streptomyces</taxon>
    </lineage>
</organism>
<comment type="caution">
    <text evidence="3">The sequence shown here is derived from an EMBL/GenBank/DDBJ whole genome shotgun (WGS) entry which is preliminary data.</text>
</comment>
<keyword evidence="2" id="KW-0472">Membrane</keyword>
<gene>
    <name evidence="3" type="ORF">RM698_01455</name>
</gene>
<evidence type="ECO:0000256" key="1">
    <source>
        <dbReference type="SAM" id="MobiDB-lite"/>
    </source>
</evidence>
<keyword evidence="2" id="KW-1133">Transmembrane helix</keyword>
<feature type="region of interest" description="Disordered" evidence="1">
    <location>
        <begin position="147"/>
        <end position="167"/>
    </location>
</feature>
<keyword evidence="2" id="KW-0812">Transmembrane</keyword>
<protein>
    <submittedName>
        <fullName evidence="3">Uncharacterized protein</fullName>
    </submittedName>
</protein>
<evidence type="ECO:0000256" key="2">
    <source>
        <dbReference type="SAM" id="Phobius"/>
    </source>
</evidence>
<name>A0ABU2QTH1_9ACTN</name>
<feature type="compositionally biased region" description="Basic and acidic residues" evidence="1">
    <location>
        <begin position="148"/>
        <end position="167"/>
    </location>
</feature>
<feature type="transmembrane region" description="Helical" evidence="2">
    <location>
        <begin position="118"/>
        <end position="137"/>
    </location>
</feature>
<feature type="transmembrane region" description="Helical" evidence="2">
    <location>
        <begin position="25"/>
        <end position="51"/>
    </location>
</feature>
<feature type="transmembrane region" description="Helical" evidence="2">
    <location>
        <begin position="71"/>
        <end position="98"/>
    </location>
</feature>
<evidence type="ECO:0000313" key="3">
    <source>
        <dbReference type="EMBL" id="MDT0407717.1"/>
    </source>
</evidence>
<sequence length="167" mass="17507">MAGALAGAAFGIFYSSIWELSDASGIARLALVTVLSTSAMTAWLVLTNGLWECPTGRNSRRFSRLHNMATLLTVSTGVAIMFMLLCAATLLGACVVIPTSYLSSKLGHSAGLSDFVTLAWPAACLGTLAGALGSGLADEGAVRRAAFSHRERERQDRRAATDDRTGP</sequence>
<proteinExistence type="predicted"/>
<reference evidence="4" key="1">
    <citation type="submission" date="2023-07" db="EMBL/GenBank/DDBJ databases">
        <title>30 novel species of actinomycetes from the DSMZ collection.</title>
        <authorList>
            <person name="Nouioui I."/>
        </authorList>
    </citation>
    <scope>NUCLEOTIDE SEQUENCE [LARGE SCALE GENOMIC DNA]</scope>
    <source>
        <strain evidence="4">DSM 41979</strain>
    </source>
</reference>
<dbReference type="EMBL" id="JAVRET010000002">
    <property type="protein sequence ID" value="MDT0407717.1"/>
    <property type="molecule type" value="Genomic_DNA"/>
</dbReference>
<dbReference type="Proteomes" id="UP001183610">
    <property type="component" value="Unassembled WGS sequence"/>
</dbReference>
<dbReference type="RefSeq" id="WP_010276600.1">
    <property type="nucleotide sequence ID" value="NZ_JAVRET010000002.1"/>
</dbReference>